<name>A0A6A6L9S7_HEVBR</name>
<keyword evidence="7 9" id="KW-0472">Membrane</keyword>
<dbReference type="InterPro" id="IPR050647">
    <property type="entry name" value="Plant_LRR-RLKs"/>
</dbReference>
<keyword evidence="2" id="KW-0433">Leucine-rich repeat</keyword>
<dbReference type="InterPro" id="IPR011009">
    <property type="entry name" value="Kinase-like_dom_sf"/>
</dbReference>
<dbReference type="Gene3D" id="1.10.510.10">
    <property type="entry name" value="Transferase(Phosphotransferase) domain 1"/>
    <property type="match status" value="1"/>
</dbReference>
<dbReference type="GO" id="GO:0006952">
    <property type="term" value="P:defense response"/>
    <property type="evidence" value="ECO:0007669"/>
    <property type="project" value="UniProtKB-ARBA"/>
</dbReference>
<dbReference type="SUPFAM" id="SSF56112">
    <property type="entry name" value="Protein kinase-like (PK-like)"/>
    <property type="match status" value="1"/>
</dbReference>
<protein>
    <recommendedName>
        <fullName evidence="10">Protein kinase domain-containing protein</fullName>
    </recommendedName>
</protein>
<reference evidence="11 12" key="1">
    <citation type="journal article" date="2020" name="Mol. Plant">
        <title>The Chromosome-Based Rubber Tree Genome Provides New Insights into Spurge Genome Evolution and Rubber Biosynthesis.</title>
        <authorList>
            <person name="Liu J."/>
            <person name="Shi C."/>
            <person name="Shi C.C."/>
            <person name="Li W."/>
            <person name="Zhang Q.J."/>
            <person name="Zhang Y."/>
            <person name="Li K."/>
            <person name="Lu H.F."/>
            <person name="Shi C."/>
            <person name="Zhu S.T."/>
            <person name="Xiao Z.Y."/>
            <person name="Nan H."/>
            <person name="Yue Y."/>
            <person name="Zhu X.G."/>
            <person name="Wu Y."/>
            <person name="Hong X.N."/>
            <person name="Fan G.Y."/>
            <person name="Tong Y."/>
            <person name="Zhang D."/>
            <person name="Mao C.L."/>
            <person name="Liu Y.L."/>
            <person name="Hao S.J."/>
            <person name="Liu W.Q."/>
            <person name="Lv M.Q."/>
            <person name="Zhang H.B."/>
            <person name="Liu Y."/>
            <person name="Hu-Tang G.R."/>
            <person name="Wang J.P."/>
            <person name="Wang J.H."/>
            <person name="Sun Y.H."/>
            <person name="Ni S.B."/>
            <person name="Chen W.B."/>
            <person name="Zhang X.C."/>
            <person name="Jiao Y.N."/>
            <person name="Eichler E.E."/>
            <person name="Li G.H."/>
            <person name="Liu X."/>
            <person name="Gao L.Z."/>
        </authorList>
    </citation>
    <scope>NUCLEOTIDE SEQUENCE [LARGE SCALE GENOMIC DNA]</scope>
    <source>
        <strain evidence="12">cv. GT1</strain>
        <tissue evidence="11">Leaf</tissue>
    </source>
</reference>
<dbReference type="Gene3D" id="3.80.10.10">
    <property type="entry name" value="Ribonuclease Inhibitor"/>
    <property type="match status" value="1"/>
</dbReference>
<dbReference type="PANTHER" id="PTHR48056:SF20">
    <property type="entry name" value="PROTEIN KINASE DOMAIN-CONTAINING PROTEIN"/>
    <property type="match status" value="1"/>
</dbReference>
<organism evidence="11 12">
    <name type="scientific">Hevea brasiliensis</name>
    <name type="common">Para rubber tree</name>
    <name type="synonym">Siphonia brasiliensis</name>
    <dbReference type="NCBI Taxonomy" id="3981"/>
    <lineage>
        <taxon>Eukaryota</taxon>
        <taxon>Viridiplantae</taxon>
        <taxon>Streptophyta</taxon>
        <taxon>Embryophyta</taxon>
        <taxon>Tracheophyta</taxon>
        <taxon>Spermatophyta</taxon>
        <taxon>Magnoliopsida</taxon>
        <taxon>eudicotyledons</taxon>
        <taxon>Gunneridae</taxon>
        <taxon>Pentapetalae</taxon>
        <taxon>rosids</taxon>
        <taxon>fabids</taxon>
        <taxon>Malpighiales</taxon>
        <taxon>Euphorbiaceae</taxon>
        <taxon>Crotonoideae</taxon>
        <taxon>Micrandreae</taxon>
        <taxon>Hevea</taxon>
    </lineage>
</organism>
<evidence type="ECO:0000256" key="4">
    <source>
        <dbReference type="ARBA" id="ARBA00022729"/>
    </source>
</evidence>
<dbReference type="GO" id="GO:0033612">
    <property type="term" value="F:receptor serine/threonine kinase binding"/>
    <property type="evidence" value="ECO:0007669"/>
    <property type="project" value="TreeGrafter"/>
</dbReference>
<evidence type="ECO:0000259" key="10">
    <source>
        <dbReference type="PROSITE" id="PS50011"/>
    </source>
</evidence>
<comment type="caution">
    <text evidence="11">The sequence shown here is derived from an EMBL/GenBank/DDBJ whole genome shotgun (WGS) entry which is preliminary data.</text>
</comment>
<proteinExistence type="predicted"/>
<dbReference type="SUPFAM" id="SSF52058">
    <property type="entry name" value="L domain-like"/>
    <property type="match status" value="1"/>
</dbReference>
<evidence type="ECO:0000256" key="9">
    <source>
        <dbReference type="SAM" id="Phobius"/>
    </source>
</evidence>
<keyword evidence="4" id="KW-0732">Signal</keyword>
<evidence type="ECO:0000256" key="7">
    <source>
        <dbReference type="ARBA" id="ARBA00023136"/>
    </source>
</evidence>
<dbReference type="PROSITE" id="PS50011">
    <property type="entry name" value="PROTEIN_KINASE_DOM"/>
    <property type="match status" value="1"/>
</dbReference>
<comment type="subcellular location">
    <subcellularLocation>
        <location evidence="1">Membrane</location>
        <topology evidence="1">Single-pass membrane protein</topology>
    </subcellularLocation>
</comment>
<evidence type="ECO:0000256" key="5">
    <source>
        <dbReference type="ARBA" id="ARBA00022737"/>
    </source>
</evidence>
<dbReference type="SMART" id="SM00220">
    <property type="entry name" value="S_TKc"/>
    <property type="match status" value="1"/>
</dbReference>
<dbReference type="PANTHER" id="PTHR48056">
    <property type="entry name" value="LRR RECEPTOR-LIKE SERINE/THREONINE-PROTEIN KINASE-RELATED"/>
    <property type="match status" value="1"/>
</dbReference>
<evidence type="ECO:0000313" key="11">
    <source>
        <dbReference type="EMBL" id="KAF2297297.1"/>
    </source>
</evidence>
<keyword evidence="12" id="KW-1185">Reference proteome</keyword>
<keyword evidence="6 9" id="KW-1133">Transmembrane helix</keyword>
<dbReference type="FunFam" id="3.80.10.10:FF:000453">
    <property type="entry name" value="Leucine-rich receptor-like protein kinase family protein"/>
    <property type="match status" value="1"/>
</dbReference>
<accession>A0A6A6L9S7</accession>
<dbReference type="AlphaFoldDB" id="A0A6A6L9S7"/>
<evidence type="ECO:0000256" key="1">
    <source>
        <dbReference type="ARBA" id="ARBA00004167"/>
    </source>
</evidence>
<keyword evidence="3 9" id="KW-0812">Transmembrane</keyword>
<evidence type="ECO:0000256" key="8">
    <source>
        <dbReference type="ARBA" id="ARBA00023180"/>
    </source>
</evidence>
<dbReference type="Proteomes" id="UP000467840">
    <property type="component" value="Chromosome 18"/>
</dbReference>
<evidence type="ECO:0000256" key="2">
    <source>
        <dbReference type="ARBA" id="ARBA00022614"/>
    </source>
</evidence>
<sequence>MYGKLPEGIGNLKYLKNNRFSDQLPSELGKLRNLEKLSLQNNSFSGEIPSEIGALKQLSSLHMEENSLTGSIPSKLTDCTRLVDLNLASNYLSGQIPLAFSLMSSLNSLNLSRNELTGLIPEDLEKLKLSSIDLSGNQLSGRIPSVLLTMGGEKAFLGNTELCVVENSKNIINSKINVCQGKQSQEQTFGDKFVMFSIIISALVVAFAGLLLVRESIPLDLKRSGCTVAVKQLWKGDVLKLSAAEMETLGKIRHRNILKLYASLLQEGSCFLVFEYMAKEMSWKGCDISSLAGTHGYIAPEMAYTLKVTEKSDVYSFGIVLLELVTGRKPIDEAYGEGKDIVYWVWKHVNNNENVLKVLDSKVTSESVQEDMIKVLKIAILCN</sequence>
<feature type="domain" description="Protein kinase" evidence="10">
    <location>
        <begin position="1"/>
        <end position="383"/>
    </location>
</feature>
<dbReference type="GO" id="GO:0016020">
    <property type="term" value="C:membrane"/>
    <property type="evidence" value="ECO:0007669"/>
    <property type="project" value="UniProtKB-SubCell"/>
</dbReference>
<dbReference type="InterPro" id="IPR000719">
    <property type="entry name" value="Prot_kinase_dom"/>
</dbReference>
<evidence type="ECO:0000313" key="12">
    <source>
        <dbReference type="Proteomes" id="UP000467840"/>
    </source>
</evidence>
<evidence type="ECO:0000256" key="3">
    <source>
        <dbReference type="ARBA" id="ARBA00022692"/>
    </source>
</evidence>
<dbReference type="Gene3D" id="3.30.200.20">
    <property type="entry name" value="Phosphorylase Kinase, domain 1"/>
    <property type="match status" value="1"/>
</dbReference>
<evidence type="ECO:0000256" key="6">
    <source>
        <dbReference type="ARBA" id="ARBA00022989"/>
    </source>
</evidence>
<keyword evidence="5" id="KW-0677">Repeat</keyword>
<dbReference type="GO" id="GO:0009791">
    <property type="term" value="P:post-embryonic development"/>
    <property type="evidence" value="ECO:0007669"/>
    <property type="project" value="UniProtKB-ARBA"/>
</dbReference>
<dbReference type="GO" id="GO:0005524">
    <property type="term" value="F:ATP binding"/>
    <property type="evidence" value="ECO:0007669"/>
    <property type="project" value="InterPro"/>
</dbReference>
<dbReference type="Pfam" id="PF00560">
    <property type="entry name" value="LRR_1"/>
    <property type="match status" value="1"/>
</dbReference>
<dbReference type="GO" id="GO:0004672">
    <property type="term" value="F:protein kinase activity"/>
    <property type="evidence" value="ECO:0007669"/>
    <property type="project" value="InterPro"/>
</dbReference>
<feature type="transmembrane region" description="Helical" evidence="9">
    <location>
        <begin position="193"/>
        <end position="213"/>
    </location>
</feature>
<keyword evidence="8" id="KW-0325">Glycoprotein</keyword>
<dbReference type="InterPro" id="IPR001611">
    <property type="entry name" value="Leu-rich_rpt"/>
</dbReference>
<gene>
    <name evidence="11" type="ORF">GH714_020885</name>
</gene>
<dbReference type="InterPro" id="IPR032675">
    <property type="entry name" value="LRR_dom_sf"/>
</dbReference>
<dbReference type="EMBL" id="JAAGAX010000012">
    <property type="protein sequence ID" value="KAF2297297.1"/>
    <property type="molecule type" value="Genomic_DNA"/>
</dbReference>
<dbReference type="Pfam" id="PF00069">
    <property type="entry name" value="Pkinase"/>
    <property type="match status" value="1"/>
</dbReference>
<dbReference type="GO" id="GO:0051707">
    <property type="term" value="P:response to other organism"/>
    <property type="evidence" value="ECO:0007669"/>
    <property type="project" value="UniProtKB-ARBA"/>
</dbReference>
<dbReference type="Pfam" id="PF13855">
    <property type="entry name" value="LRR_8"/>
    <property type="match status" value="1"/>
</dbReference>